<gene>
    <name evidence="1" type="ORF">FHR92_002277</name>
</gene>
<reference evidence="1 2" key="1">
    <citation type="submission" date="2020-08" db="EMBL/GenBank/DDBJ databases">
        <title>Genomic Encyclopedia of Type Strains, Phase III (KMG-III): the genomes of soil and plant-associated and newly described type strains.</title>
        <authorList>
            <person name="Whitman W."/>
        </authorList>
    </citation>
    <scope>NUCLEOTIDE SEQUENCE [LARGE SCALE GENOMIC DNA]</scope>
    <source>
        <strain evidence="1 2">CECT 8693</strain>
    </source>
</reference>
<dbReference type="Proteomes" id="UP000567067">
    <property type="component" value="Unassembled WGS sequence"/>
</dbReference>
<proteinExistence type="predicted"/>
<dbReference type="AlphaFoldDB" id="A0A7W3STC0"/>
<dbReference type="EMBL" id="JACJIP010000013">
    <property type="protein sequence ID" value="MBA9085810.1"/>
    <property type="molecule type" value="Genomic_DNA"/>
</dbReference>
<evidence type="ECO:0000313" key="1">
    <source>
        <dbReference type="EMBL" id="MBA9085810.1"/>
    </source>
</evidence>
<comment type="caution">
    <text evidence="1">The sequence shown here is derived from an EMBL/GenBank/DDBJ whole genome shotgun (WGS) entry which is preliminary data.</text>
</comment>
<accession>A0A7W3STC0</accession>
<organism evidence="1 2">
    <name type="scientific">Fontibacillus solani</name>
    <dbReference type="NCBI Taxonomy" id="1572857"/>
    <lineage>
        <taxon>Bacteria</taxon>
        <taxon>Bacillati</taxon>
        <taxon>Bacillota</taxon>
        <taxon>Bacilli</taxon>
        <taxon>Bacillales</taxon>
        <taxon>Paenibacillaceae</taxon>
        <taxon>Fontibacillus</taxon>
    </lineage>
</organism>
<name>A0A7W3STC0_9BACL</name>
<sequence length="39" mass="4756">MIFTGFLFAYTFLCKEFIKSKALINESMHEQRHVRYLLE</sequence>
<evidence type="ECO:0000313" key="2">
    <source>
        <dbReference type="Proteomes" id="UP000567067"/>
    </source>
</evidence>
<protein>
    <submittedName>
        <fullName evidence="1">Uncharacterized protein</fullName>
    </submittedName>
</protein>
<keyword evidence="2" id="KW-1185">Reference proteome</keyword>